<gene>
    <name evidence="1" type="ORF">DLM75_19870</name>
</gene>
<name>A0A396YV48_9LEPT</name>
<accession>A0A396YV48</accession>
<proteinExistence type="predicted"/>
<dbReference type="Proteomes" id="UP000265798">
    <property type="component" value="Unassembled WGS sequence"/>
</dbReference>
<protein>
    <submittedName>
        <fullName evidence="1">Uncharacterized protein</fullName>
    </submittedName>
</protein>
<evidence type="ECO:0000313" key="2">
    <source>
        <dbReference type="Proteomes" id="UP000265798"/>
    </source>
</evidence>
<sequence>MLFSMSVFKEQGIECEIRCSVHSKIQSLNIWDLKWLRERGVLRILKKQNGLSSFFRIYVLKI</sequence>
<dbReference type="AlphaFoldDB" id="A0A396YV48"/>
<organism evidence="1 2">
    <name type="scientific">Leptospira stimsonii</name>
    <dbReference type="NCBI Taxonomy" id="2202203"/>
    <lineage>
        <taxon>Bacteria</taxon>
        <taxon>Pseudomonadati</taxon>
        <taxon>Spirochaetota</taxon>
        <taxon>Spirochaetia</taxon>
        <taxon>Leptospirales</taxon>
        <taxon>Leptospiraceae</taxon>
        <taxon>Leptospira</taxon>
    </lineage>
</organism>
<dbReference type="EMBL" id="QHCT01000007">
    <property type="protein sequence ID" value="RHX85783.1"/>
    <property type="molecule type" value="Genomic_DNA"/>
</dbReference>
<reference evidence="2" key="1">
    <citation type="submission" date="2018-05" db="EMBL/GenBank/DDBJ databases">
        <title>Leptospira yasudae sp. nov. and Leptospira stimsonii sp. nov., two pathogenic species of the genus Leptospira isolated from environmental sources.</title>
        <authorList>
            <person name="Casanovas-Massana A."/>
            <person name="Hamond C."/>
            <person name="Santos L.A."/>
            <person name="Hacker K.P."/>
            <person name="Balassiano I."/>
            <person name="Medeiros M.A."/>
            <person name="Reis M.G."/>
            <person name="Ko A.I."/>
            <person name="Wunder E.A."/>
        </authorList>
    </citation>
    <scope>NUCLEOTIDE SEQUENCE [LARGE SCALE GENOMIC DNA]</scope>
    <source>
        <strain evidence="2">Yale</strain>
    </source>
</reference>
<evidence type="ECO:0000313" key="1">
    <source>
        <dbReference type="EMBL" id="RHX85783.1"/>
    </source>
</evidence>
<comment type="caution">
    <text evidence="1">The sequence shown here is derived from an EMBL/GenBank/DDBJ whole genome shotgun (WGS) entry which is preliminary data.</text>
</comment>